<dbReference type="InterPro" id="IPR036890">
    <property type="entry name" value="HATPase_C_sf"/>
</dbReference>
<gene>
    <name evidence="3" type="ORF">AAEO56_15215</name>
</gene>
<proteinExistence type="predicted"/>
<sequence length="344" mass="38948">MTKKTQSYLLHILGGVLFLSIPILLSPDRESPSLFHIAPFQRNFAIHILLLAFFYTNYFYFIPRLYFSHKRLLFFLAIIACYFIIALLPGLMLGSGAMPGHVQCLHHGRATLGNGPTFVPFFRGGSVFQFLLVFFLSFLMRLNQRLDTMQSEKLKTEVSYLKAQINPHFLFNTLNSLYALALEKSDAAPEAILKLSAMMRYVVTESSHDSVPLENEIGYVKNYISLQQLRMDGGTPFSFIITGDPVGKRISPMLLIPFIENAFKYGLNSEEDSFIAIAIDITDSELILSVKNNKVAIAIPAEEKSEHGIENTKQRLEYLYPQKHNLAIFDTISSFEVKLTLNLA</sequence>
<organism evidence="3 4">
    <name type="scientific">Flavobacterium arundinis</name>
    <dbReference type="NCBI Taxonomy" id="3139143"/>
    <lineage>
        <taxon>Bacteria</taxon>
        <taxon>Pseudomonadati</taxon>
        <taxon>Bacteroidota</taxon>
        <taxon>Flavobacteriia</taxon>
        <taxon>Flavobacteriales</taxon>
        <taxon>Flavobacteriaceae</taxon>
        <taxon>Flavobacterium</taxon>
    </lineage>
</organism>
<dbReference type="Gene3D" id="3.30.565.10">
    <property type="entry name" value="Histidine kinase-like ATPase, C-terminal domain"/>
    <property type="match status" value="1"/>
</dbReference>
<evidence type="ECO:0000313" key="3">
    <source>
        <dbReference type="EMBL" id="MEL1245623.1"/>
    </source>
</evidence>
<keyword evidence="1" id="KW-0472">Membrane</keyword>
<feature type="transmembrane region" description="Helical" evidence="1">
    <location>
        <begin position="44"/>
        <end position="61"/>
    </location>
</feature>
<dbReference type="Pfam" id="PF06580">
    <property type="entry name" value="His_kinase"/>
    <property type="match status" value="1"/>
</dbReference>
<dbReference type="RefSeq" id="WP_341697917.1">
    <property type="nucleotide sequence ID" value="NZ_JBBYHR010000009.1"/>
</dbReference>
<keyword evidence="1" id="KW-1133">Transmembrane helix</keyword>
<feature type="transmembrane region" description="Helical" evidence="1">
    <location>
        <begin position="118"/>
        <end position="139"/>
    </location>
</feature>
<evidence type="ECO:0000259" key="2">
    <source>
        <dbReference type="Pfam" id="PF06580"/>
    </source>
</evidence>
<keyword evidence="3" id="KW-0418">Kinase</keyword>
<dbReference type="PANTHER" id="PTHR34220">
    <property type="entry name" value="SENSOR HISTIDINE KINASE YPDA"/>
    <property type="match status" value="1"/>
</dbReference>
<dbReference type="Proteomes" id="UP001464555">
    <property type="component" value="Unassembled WGS sequence"/>
</dbReference>
<dbReference type="InterPro" id="IPR050640">
    <property type="entry name" value="Bact_2-comp_sensor_kinase"/>
</dbReference>
<feature type="transmembrane region" description="Helical" evidence="1">
    <location>
        <begin position="7"/>
        <end position="24"/>
    </location>
</feature>
<protein>
    <submittedName>
        <fullName evidence="3">Sensor histidine kinase</fullName>
    </submittedName>
</protein>
<evidence type="ECO:0000256" key="1">
    <source>
        <dbReference type="SAM" id="Phobius"/>
    </source>
</evidence>
<keyword evidence="1" id="KW-0812">Transmembrane</keyword>
<comment type="caution">
    <text evidence="3">The sequence shown here is derived from an EMBL/GenBank/DDBJ whole genome shotgun (WGS) entry which is preliminary data.</text>
</comment>
<keyword evidence="3" id="KW-0808">Transferase</keyword>
<dbReference type="EMBL" id="JBBYHR010000009">
    <property type="protein sequence ID" value="MEL1245623.1"/>
    <property type="molecule type" value="Genomic_DNA"/>
</dbReference>
<evidence type="ECO:0000313" key="4">
    <source>
        <dbReference type="Proteomes" id="UP001464555"/>
    </source>
</evidence>
<feature type="transmembrane region" description="Helical" evidence="1">
    <location>
        <begin position="73"/>
        <end position="98"/>
    </location>
</feature>
<dbReference type="PANTHER" id="PTHR34220:SF7">
    <property type="entry name" value="SENSOR HISTIDINE KINASE YPDA"/>
    <property type="match status" value="1"/>
</dbReference>
<reference evidence="3 4" key="1">
    <citation type="submission" date="2024-04" db="EMBL/GenBank/DDBJ databases">
        <title>Flavobacterium sp. DGU11 16S ribosomal RNA gene Genome sequencing and assembly.</title>
        <authorList>
            <person name="Park S."/>
        </authorList>
    </citation>
    <scope>NUCLEOTIDE SEQUENCE [LARGE SCALE GENOMIC DNA]</scope>
    <source>
        <strain evidence="3 4">DGU11</strain>
    </source>
</reference>
<feature type="domain" description="Signal transduction histidine kinase internal region" evidence="2">
    <location>
        <begin position="157"/>
        <end position="232"/>
    </location>
</feature>
<dbReference type="InterPro" id="IPR010559">
    <property type="entry name" value="Sig_transdc_His_kin_internal"/>
</dbReference>
<name>A0ABU9HZM2_9FLAO</name>
<keyword evidence="4" id="KW-1185">Reference proteome</keyword>
<accession>A0ABU9HZM2</accession>
<dbReference type="GO" id="GO:0016301">
    <property type="term" value="F:kinase activity"/>
    <property type="evidence" value="ECO:0007669"/>
    <property type="project" value="UniProtKB-KW"/>
</dbReference>